<protein>
    <submittedName>
        <fullName evidence="1">Uncharacterized protein encoded in hypervariable junctions of pilus gene clusters</fullName>
    </submittedName>
</protein>
<dbReference type="Proteomes" id="UP000255061">
    <property type="component" value="Unassembled WGS sequence"/>
</dbReference>
<sequence length="112" mass="12252">MMHNTMTFKGYHGSVEISPDDDILFGQVLFISPLINYEAETAKGLEKAFQDAVNDYLTDCAQQDVTPEKPCKGSLNIRLGHDLHLAASVAAFQASMSTNDFIKRAVQKSVGS</sequence>
<organism evidence="1 2">
    <name type="scientific">Shewanella morhuae</name>
    <dbReference type="NCBI Taxonomy" id="365591"/>
    <lineage>
        <taxon>Bacteria</taxon>
        <taxon>Pseudomonadati</taxon>
        <taxon>Pseudomonadota</taxon>
        <taxon>Gammaproteobacteria</taxon>
        <taxon>Alteromonadales</taxon>
        <taxon>Shewanellaceae</taxon>
        <taxon>Shewanella</taxon>
    </lineage>
</organism>
<evidence type="ECO:0000313" key="1">
    <source>
        <dbReference type="EMBL" id="SUJ09214.1"/>
    </source>
</evidence>
<dbReference type="InterPro" id="IPR008651">
    <property type="entry name" value="Uncharacterised_HicB"/>
</dbReference>
<dbReference type="AlphaFoldDB" id="A0A380BYW9"/>
<reference evidence="1 2" key="1">
    <citation type="submission" date="2018-06" db="EMBL/GenBank/DDBJ databases">
        <authorList>
            <consortium name="Pathogen Informatics"/>
            <person name="Doyle S."/>
        </authorList>
    </citation>
    <scope>NUCLEOTIDE SEQUENCE [LARGE SCALE GENOMIC DNA]</scope>
    <source>
        <strain evidence="1 2">NCTC10736</strain>
    </source>
</reference>
<dbReference type="InterPro" id="IPR035069">
    <property type="entry name" value="TTHA1013/TTHA0281-like"/>
</dbReference>
<dbReference type="RefSeq" id="WP_012592979.1">
    <property type="nucleotide sequence ID" value="NZ_UGYV01000004.1"/>
</dbReference>
<name>A0A380BYW9_9GAMM</name>
<gene>
    <name evidence="1" type="ORF">NCTC10736_04004</name>
</gene>
<evidence type="ECO:0000313" key="2">
    <source>
        <dbReference type="Proteomes" id="UP000255061"/>
    </source>
</evidence>
<proteinExistence type="predicted"/>
<dbReference type="Pfam" id="PF05534">
    <property type="entry name" value="HicB"/>
    <property type="match status" value="1"/>
</dbReference>
<accession>A0A380BYW9</accession>
<dbReference type="EMBL" id="UGYV01000004">
    <property type="protein sequence ID" value="SUJ09214.1"/>
    <property type="molecule type" value="Genomic_DNA"/>
</dbReference>
<dbReference type="SUPFAM" id="SSF143100">
    <property type="entry name" value="TTHA1013/TTHA0281-like"/>
    <property type="match status" value="1"/>
</dbReference>